<keyword evidence="8" id="KW-1185">Reference proteome</keyword>
<gene>
    <name evidence="7" type="ORF">AAJ76_1600024122</name>
</gene>
<reference evidence="7 8" key="1">
    <citation type="journal article" date="2015" name="Environ. Microbiol.">
        <title>Genome analyses suggest the presence of polyploidy and recent human-driven expansions in eight global populations of the honeybee pathogen Nosema ceranae.</title>
        <authorList>
            <person name="Pelin A."/>
            <person name="Selman M."/>
            <person name="Aris-Brosou S."/>
            <person name="Farinelli L."/>
            <person name="Corradi N."/>
        </authorList>
    </citation>
    <scope>NUCLEOTIDE SEQUENCE [LARGE SCALE GENOMIC DNA]</scope>
    <source>
        <strain evidence="7 8">PA08 1199</strain>
    </source>
</reference>
<dbReference type="AlphaFoldDB" id="A0A0F9WDV8"/>
<evidence type="ECO:0000259" key="6">
    <source>
        <dbReference type="Pfam" id="PF01902"/>
    </source>
</evidence>
<dbReference type="PANTHER" id="PTHR12196:SF2">
    <property type="entry name" value="DIPHTHINE--AMMONIA LIGASE"/>
    <property type="match status" value="1"/>
</dbReference>
<dbReference type="Pfam" id="PF01902">
    <property type="entry name" value="Diphthami_syn_2"/>
    <property type="match status" value="1"/>
</dbReference>
<dbReference type="Gene3D" id="3.90.1490.10">
    <property type="entry name" value="putative n-type atp pyrophosphatase, domain 2"/>
    <property type="match status" value="1"/>
</dbReference>
<dbReference type="PIRSF" id="PIRSF039123">
    <property type="entry name" value="Diphthamide_synthase"/>
    <property type="match status" value="1"/>
</dbReference>
<organism evidence="7 8">
    <name type="scientific">Vairimorpha ceranae</name>
    <dbReference type="NCBI Taxonomy" id="40302"/>
    <lineage>
        <taxon>Eukaryota</taxon>
        <taxon>Fungi</taxon>
        <taxon>Fungi incertae sedis</taxon>
        <taxon>Microsporidia</taxon>
        <taxon>Nosematidae</taxon>
        <taxon>Vairimorpha</taxon>
    </lineage>
</organism>
<dbReference type="EC" id="6.3.1.14" evidence="1"/>
<dbReference type="NCBIfam" id="TIGR00290">
    <property type="entry name" value="MJ0570_dom"/>
    <property type="match status" value="1"/>
</dbReference>
<dbReference type="EMBL" id="JPQZ01000016">
    <property type="protein sequence ID" value="KKO75606.1"/>
    <property type="molecule type" value="Genomic_DNA"/>
</dbReference>
<dbReference type="SUPFAM" id="SSF52402">
    <property type="entry name" value="Adenine nucleotide alpha hydrolases-like"/>
    <property type="match status" value="1"/>
</dbReference>
<evidence type="ECO:0000313" key="7">
    <source>
        <dbReference type="EMBL" id="KKO75606.1"/>
    </source>
</evidence>
<dbReference type="InterPro" id="IPR002761">
    <property type="entry name" value="Diphthami_syn_dom"/>
</dbReference>
<dbReference type="CDD" id="cd01994">
    <property type="entry name" value="AANH_PF0828-like"/>
    <property type="match status" value="1"/>
</dbReference>
<comment type="catalytic activity">
    <reaction evidence="5">
        <text>diphthine-[translation elongation factor 2] + NH4(+) + ATP = diphthamide-[translation elongation factor 2] + AMP + diphosphate + H(+)</text>
        <dbReference type="Rhea" id="RHEA:19753"/>
        <dbReference type="Rhea" id="RHEA-COMP:10172"/>
        <dbReference type="Rhea" id="RHEA-COMP:10174"/>
        <dbReference type="ChEBI" id="CHEBI:15378"/>
        <dbReference type="ChEBI" id="CHEBI:16692"/>
        <dbReference type="ChEBI" id="CHEBI:28938"/>
        <dbReference type="ChEBI" id="CHEBI:30616"/>
        <dbReference type="ChEBI" id="CHEBI:33019"/>
        <dbReference type="ChEBI" id="CHEBI:82696"/>
        <dbReference type="ChEBI" id="CHEBI:456215"/>
        <dbReference type="EC" id="6.3.1.14"/>
    </reaction>
</comment>
<dbReference type="InterPro" id="IPR030662">
    <property type="entry name" value="DPH6/MJ0570"/>
</dbReference>
<accession>A0A0F9WDV8</accession>
<evidence type="ECO:0000256" key="2">
    <source>
        <dbReference type="ARBA" id="ARBA00018426"/>
    </source>
</evidence>
<dbReference type="InterPro" id="IPR014729">
    <property type="entry name" value="Rossmann-like_a/b/a_fold"/>
</dbReference>
<evidence type="ECO:0000313" key="8">
    <source>
        <dbReference type="Proteomes" id="UP000034350"/>
    </source>
</evidence>
<proteinExistence type="predicted"/>
<evidence type="ECO:0000256" key="4">
    <source>
        <dbReference type="ARBA" id="ARBA00031552"/>
    </source>
</evidence>
<dbReference type="Gene3D" id="3.40.50.620">
    <property type="entry name" value="HUPs"/>
    <property type="match status" value="1"/>
</dbReference>
<dbReference type="VEuPathDB" id="MicrosporidiaDB:G9O61_00g004320"/>
<comment type="caution">
    <text evidence="7">The sequence shown here is derived from an EMBL/GenBank/DDBJ whole genome shotgun (WGS) entry which is preliminary data.</text>
</comment>
<dbReference type="GeneID" id="36319059"/>
<protein>
    <recommendedName>
        <fullName evidence="2">Diphthine--ammonia ligase</fullName>
        <ecNumber evidence="1">6.3.1.14</ecNumber>
    </recommendedName>
    <alternativeName>
        <fullName evidence="3">Diphthamide synthase</fullName>
    </alternativeName>
    <alternativeName>
        <fullName evidence="4">Diphthamide synthetase</fullName>
    </alternativeName>
</protein>
<dbReference type="OMA" id="NYALYWA"/>
<dbReference type="RefSeq" id="XP_024331348.1">
    <property type="nucleotide sequence ID" value="XM_024474150.1"/>
</dbReference>
<evidence type="ECO:0000256" key="3">
    <source>
        <dbReference type="ARBA" id="ARBA00029814"/>
    </source>
</evidence>
<dbReference type="OrthoDB" id="686384at2759"/>
<dbReference type="FunFam" id="3.40.50.620:FF:000145">
    <property type="entry name" value="ATP-binding domain containing protein"/>
    <property type="match status" value="1"/>
</dbReference>
<dbReference type="VEuPathDB" id="MicrosporidiaDB:NCER_100049"/>
<sequence>MKFIALVSGGKDSIYTIQVLKEQGHTPVGLLYMKNTSSYVDSYMYQTVGSEVVELFGKCMDLPLFLYETKCETVNTELEYKINETDEVEDLYEAIKDVQTKLDFDAISSGAILSMYQKNRILNVAQRLNISSLTPLWGRNQRELLIEMVENEIKAEIVKIASSFLDKTWIGTDISKILETNICLYENFCGEGGEYETVVLDCKLFKYKIKYNKKEIFCHPDENIDNATVFFSKYINLSLVKK</sequence>
<dbReference type="PANTHER" id="PTHR12196">
    <property type="entry name" value="DOMAIN OF UNKNOWN FUNCTION 71 DUF71 -CONTAINING PROTEIN"/>
    <property type="match status" value="1"/>
</dbReference>
<evidence type="ECO:0000256" key="5">
    <source>
        <dbReference type="ARBA" id="ARBA00048108"/>
    </source>
</evidence>
<dbReference type="Proteomes" id="UP000034350">
    <property type="component" value="Unassembled WGS sequence"/>
</dbReference>
<dbReference type="GO" id="GO:0017178">
    <property type="term" value="F:diphthine-ammonia ligase activity"/>
    <property type="evidence" value="ECO:0007669"/>
    <property type="project" value="UniProtKB-EC"/>
</dbReference>
<evidence type="ECO:0000256" key="1">
    <source>
        <dbReference type="ARBA" id="ARBA00012089"/>
    </source>
</evidence>
<dbReference type="GO" id="GO:0017183">
    <property type="term" value="P:protein histidyl modification to diphthamide"/>
    <property type="evidence" value="ECO:0007669"/>
    <property type="project" value="TreeGrafter"/>
</dbReference>
<dbReference type="VEuPathDB" id="MicrosporidiaDB:AAJ76_1600024122"/>
<feature type="domain" description="Diphthamide synthase" evidence="6">
    <location>
        <begin position="1"/>
        <end position="219"/>
    </location>
</feature>
<name>A0A0F9WDV8_9MICR</name>